<dbReference type="GO" id="GO:0019805">
    <property type="term" value="P:quinolinate biosynthetic process"/>
    <property type="evidence" value="ECO:0007669"/>
    <property type="project" value="UniProtKB-UniRule"/>
</dbReference>
<keyword evidence="3 9" id="KW-0963">Cytoplasm</keyword>
<dbReference type="SUPFAM" id="SSF51182">
    <property type="entry name" value="RmlC-like cupins"/>
    <property type="match status" value="1"/>
</dbReference>
<accession>A0A0L0W2E5</accession>
<dbReference type="GO" id="GO:0043420">
    <property type="term" value="P:anthranilate metabolic process"/>
    <property type="evidence" value="ECO:0007669"/>
    <property type="project" value="UniProtKB-UniRule"/>
</dbReference>
<dbReference type="GO" id="GO:0034354">
    <property type="term" value="P:'de novo' NAD+ biosynthetic process from L-tryptophan"/>
    <property type="evidence" value="ECO:0007669"/>
    <property type="project" value="UniProtKB-UniRule"/>
</dbReference>
<dbReference type="FunFam" id="2.60.120.10:FF:000131">
    <property type="entry name" value="3-hydroxyanthranilate 3,4-dioxygenase"/>
    <property type="match status" value="1"/>
</dbReference>
<dbReference type="InterPro" id="IPR014710">
    <property type="entry name" value="RmlC-like_jellyroll"/>
</dbReference>
<keyword evidence="8 9" id="KW-0408">Iron</keyword>
<dbReference type="NCBIfam" id="TIGR03037">
    <property type="entry name" value="anthran_nbaC"/>
    <property type="match status" value="1"/>
</dbReference>
<keyword evidence="11" id="KW-1185">Reference proteome</keyword>
<gene>
    <name evidence="9" type="primary">BNA1</name>
    <name evidence="10" type="ORF">PSTG_01116</name>
</gene>
<feature type="binding site" evidence="9">
    <location>
        <position position="58"/>
    </location>
    <ligand>
        <name>Fe cation</name>
        <dbReference type="ChEBI" id="CHEBI:24875"/>
        <note>catalytic</note>
    </ligand>
</feature>
<feature type="binding site" evidence="9">
    <location>
        <position position="48"/>
    </location>
    <ligand>
        <name>O2</name>
        <dbReference type="ChEBI" id="CHEBI:15379"/>
    </ligand>
</feature>
<comment type="caution">
    <text evidence="9">Lacks conserved residue(s) required for the propagation of feature annotation.</text>
</comment>
<dbReference type="EC" id="1.13.11.6" evidence="9"/>
<dbReference type="AlphaFoldDB" id="A0A0L0W2E5"/>
<keyword evidence="7 9" id="KW-0560">Oxidoreductase</keyword>
<dbReference type="PANTHER" id="PTHR15497:SF3">
    <property type="entry name" value="3-HYDROXYANTHRANILATE 3,4-DIOXYGENASE 2"/>
    <property type="match status" value="1"/>
</dbReference>
<comment type="cofactor">
    <cofactor evidence="1 9">
        <name>Fe(2+)</name>
        <dbReference type="ChEBI" id="CHEBI:29033"/>
    </cofactor>
</comment>
<evidence type="ECO:0000256" key="7">
    <source>
        <dbReference type="ARBA" id="ARBA00023002"/>
    </source>
</evidence>
<comment type="subcellular location">
    <subcellularLocation>
        <location evidence="9">Cytoplasm</location>
    </subcellularLocation>
</comment>
<organism evidence="10 11">
    <name type="scientific">Puccinia striiformis f. sp. tritici PST-78</name>
    <dbReference type="NCBI Taxonomy" id="1165861"/>
    <lineage>
        <taxon>Eukaryota</taxon>
        <taxon>Fungi</taxon>
        <taxon>Dikarya</taxon>
        <taxon>Basidiomycota</taxon>
        <taxon>Pucciniomycotina</taxon>
        <taxon>Pucciniomycetes</taxon>
        <taxon>Pucciniales</taxon>
        <taxon>Pucciniaceae</taxon>
        <taxon>Puccinia</taxon>
    </lineage>
</organism>
<dbReference type="EMBL" id="AJIL01000006">
    <property type="protein sequence ID" value="KNF05713.1"/>
    <property type="molecule type" value="Genomic_DNA"/>
</dbReference>
<dbReference type="HAMAP" id="MF_00825">
    <property type="entry name" value="3_HAO"/>
    <property type="match status" value="1"/>
</dbReference>
<evidence type="ECO:0000256" key="8">
    <source>
        <dbReference type="ARBA" id="ARBA00023004"/>
    </source>
</evidence>
<dbReference type="UniPathway" id="UPA00253">
    <property type="reaction ID" value="UER00330"/>
</dbReference>
<evidence type="ECO:0000256" key="5">
    <source>
        <dbReference type="ARBA" id="ARBA00022723"/>
    </source>
</evidence>
<name>A0A0L0W2E5_9BASI</name>
<dbReference type="Pfam" id="PF06052">
    <property type="entry name" value="3-HAO"/>
    <property type="match status" value="1"/>
</dbReference>
<dbReference type="OrthoDB" id="204928at2759"/>
<dbReference type="GO" id="GO:0006569">
    <property type="term" value="P:L-tryptophan catabolic process"/>
    <property type="evidence" value="ECO:0007669"/>
    <property type="project" value="UniProtKB-UniRule"/>
</dbReference>
<feature type="binding site" evidence="9">
    <location>
        <position position="100"/>
    </location>
    <ligand>
        <name>substrate</name>
    </ligand>
</feature>
<dbReference type="InterPro" id="IPR010329">
    <property type="entry name" value="3hydroanth_dOase"/>
</dbReference>
<keyword evidence="4 9" id="KW-0662">Pyridine nucleotide biosynthesis</keyword>
<evidence type="ECO:0000256" key="1">
    <source>
        <dbReference type="ARBA" id="ARBA00001954"/>
    </source>
</evidence>
<sequence>MGTVLAPPINFLKWIQDNGDKLKPPVNNFCIYDGKDFITMVVGGPNSRNDYHVNQTEEWFYQIKGDMKLKVINENQFKDVIIKEGEMFLLPANVPHNPCRFEDTIGLVMERKRPKDSIDCLRWFCPNIEAHNKGPYLIREVSFHCTDLGTQLKPLITEWMENQDLRICSGCQKVAPPS</sequence>
<comment type="function">
    <text evidence="2 9">Catalyzes the oxidative ring opening of 3-hydroxyanthranilate to 2-amino-3-carboxymuconate semialdehyde, which spontaneously cyclizes to quinolinate.</text>
</comment>
<evidence type="ECO:0000256" key="9">
    <source>
        <dbReference type="HAMAP-Rule" id="MF_03019"/>
    </source>
</evidence>
<dbReference type="GO" id="GO:0005737">
    <property type="term" value="C:cytoplasm"/>
    <property type="evidence" value="ECO:0007669"/>
    <property type="project" value="UniProtKB-SubCell"/>
</dbReference>
<keyword evidence="5 9" id="KW-0479">Metal-binding</keyword>
<comment type="catalytic activity">
    <reaction evidence="9">
        <text>3-hydroxyanthranilate + O2 = (2Z,4Z)-2-amino-3-carboxymuconate 6-semialdehyde</text>
        <dbReference type="Rhea" id="RHEA:17953"/>
        <dbReference type="ChEBI" id="CHEBI:15379"/>
        <dbReference type="ChEBI" id="CHEBI:36559"/>
        <dbReference type="ChEBI" id="CHEBI:77612"/>
        <dbReference type="EC" id="1.13.11.6"/>
    </reaction>
</comment>
<dbReference type="PANTHER" id="PTHR15497">
    <property type="entry name" value="3-HYDROXYANTHRANILATE 3,4-DIOXYGENASE"/>
    <property type="match status" value="1"/>
</dbReference>
<evidence type="ECO:0000313" key="11">
    <source>
        <dbReference type="Proteomes" id="UP000054564"/>
    </source>
</evidence>
<reference evidence="11" key="1">
    <citation type="submission" date="2014-03" db="EMBL/GenBank/DDBJ databases">
        <title>The Genome Sequence of Puccinia striiformis f. sp. tritici PST-78.</title>
        <authorList>
            <consortium name="The Broad Institute Genome Sequencing Platform"/>
            <person name="Cuomo C."/>
            <person name="Hulbert S."/>
            <person name="Chen X."/>
            <person name="Walker B."/>
            <person name="Young S.K."/>
            <person name="Zeng Q."/>
            <person name="Gargeya S."/>
            <person name="Fitzgerald M."/>
            <person name="Haas B."/>
            <person name="Abouelleil A."/>
            <person name="Alvarado L."/>
            <person name="Arachchi H.M."/>
            <person name="Berlin A.M."/>
            <person name="Chapman S.B."/>
            <person name="Goldberg J."/>
            <person name="Griggs A."/>
            <person name="Gujja S."/>
            <person name="Hansen M."/>
            <person name="Howarth C."/>
            <person name="Imamovic A."/>
            <person name="Larimer J."/>
            <person name="McCowan C."/>
            <person name="Montmayeur A."/>
            <person name="Murphy C."/>
            <person name="Neiman D."/>
            <person name="Pearson M."/>
            <person name="Priest M."/>
            <person name="Roberts A."/>
            <person name="Saif S."/>
            <person name="Shea T."/>
            <person name="Sisk P."/>
            <person name="Sykes S."/>
            <person name="Wortman J."/>
            <person name="Nusbaum C."/>
            <person name="Birren B."/>
        </authorList>
    </citation>
    <scope>NUCLEOTIDE SEQUENCE [LARGE SCALE GENOMIC DNA]</scope>
    <source>
        <strain evidence="11">race PST-78</strain>
    </source>
</reference>
<evidence type="ECO:0000256" key="2">
    <source>
        <dbReference type="ARBA" id="ARBA00002752"/>
    </source>
</evidence>
<comment type="pathway">
    <text evidence="9">Cofactor biosynthesis; NAD(+) biosynthesis; quinolinate from L-kynurenine: step 3/3.</text>
</comment>
<feature type="binding site" evidence="9">
    <location>
        <position position="96"/>
    </location>
    <ligand>
        <name>Fe cation</name>
        <dbReference type="ChEBI" id="CHEBI:24875"/>
        <note>catalytic</note>
    </ligand>
</feature>
<dbReference type="CDD" id="cd06123">
    <property type="entry name" value="cupin_HAO"/>
    <property type="match status" value="1"/>
</dbReference>
<dbReference type="Proteomes" id="UP000054564">
    <property type="component" value="Unassembled WGS sequence"/>
</dbReference>
<keyword evidence="6 9" id="KW-0223">Dioxygenase</keyword>
<evidence type="ECO:0000256" key="6">
    <source>
        <dbReference type="ARBA" id="ARBA00022964"/>
    </source>
</evidence>
<feature type="binding site" evidence="9">
    <location>
        <position position="58"/>
    </location>
    <ligand>
        <name>substrate</name>
    </ligand>
</feature>
<dbReference type="GO" id="GO:0000334">
    <property type="term" value="F:3-hydroxyanthranilate 3,4-dioxygenase activity"/>
    <property type="evidence" value="ECO:0007669"/>
    <property type="project" value="UniProtKB-UniRule"/>
</dbReference>
<dbReference type="Gene3D" id="2.60.120.10">
    <property type="entry name" value="Jelly Rolls"/>
    <property type="match status" value="1"/>
</dbReference>
<protein>
    <recommendedName>
        <fullName evidence="9">3-hydroxyanthranilate 3,4-dioxygenase</fullName>
        <ecNumber evidence="9">1.13.11.6</ecNumber>
    </recommendedName>
    <alternativeName>
        <fullName evidence="9">3-hydroxyanthranilate oxygenase</fullName>
        <shortName evidence="9">3-HAO</shortName>
    </alternativeName>
    <alternativeName>
        <fullName evidence="9">3-hydroxyanthranilic acid dioxygenase</fullName>
        <shortName evidence="9">HAD</shortName>
    </alternativeName>
    <alternativeName>
        <fullName evidence="9">Biosynthesis of nicotinic acid protein 1</fullName>
    </alternativeName>
</protein>
<feature type="binding site" evidence="9">
    <location>
        <position position="110"/>
    </location>
    <ligand>
        <name>substrate</name>
    </ligand>
</feature>
<dbReference type="InterPro" id="IPR011051">
    <property type="entry name" value="RmlC_Cupin_sf"/>
</dbReference>
<comment type="similarity">
    <text evidence="9">Belongs to the 3-HAO family.</text>
</comment>
<dbReference type="STRING" id="1165861.A0A0L0W2E5"/>
<feature type="binding site" evidence="9">
    <location>
        <position position="52"/>
    </location>
    <ligand>
        <name>Fe cation</name>
        <dbReference type="ChEBI" id="CHEBI:24875"/>
        <note>catalytic</note>
    </ligand>
</feature>
<comment type="caution">
    <text evidence="10">The sequence shown here is derived from an EMBL/GenBank/DDBJ whole genome shotgun (WGS) entry which is preliminary data.</text>
</comment>
<dbReference type="GO" id="GO:0008198">
    <property type="term" value="F:ferrous iron binding"/>
    <property type="evidence" value="ECO:0007669"/>
    <property type="project" value="UniProtKB-UniRule"/>
</dbReference>
<evidence type="ECO:0000256" key="3">
    <source>
        <dbReference type="ARBA" id="ARBA00022490"/>
    </source>
</evidence>
<evidence type="ECO:0000313" key="10">
    <source>
        <dbReference type="EMBL" id="KNF05713.1"/>
    </source>
</evidence>
<proteinExistence type="inferred from homology"/>
<evidence type="ECO:0000256" key="4">
    <source>
        <dbReference type="ARBA" id="ARBA00022642"/>
    </source>
</evidence>